<evidence type="ECO:0000256" key="2">
    <source>
        <dbReference type="ARBA" id="ARBA00023043"/>
    </source>
</evidence>
<dbReference type="InterPro" id="IPR050745">
    <property type="entry name" value="Multifunctional_regulatory"/>
</dbReference>
<evidence type="ECO:0000256" key="1">
    <source>
        <dbReference type="ARBA" id="ARBA00022737"/>
    </source>
</evidence>
<comment type="caution">
    <text evidence="4">The sequence shown here is derived from an EMBL/GenBank/DDBJ whole genome shotgun (WGS) entry which is preliminary data.</text>
</comment>
<keyword evidence="2 3" id="KW-0040">ANK repeat</keyword>
<dbReference type="AlphaFoldDB" id="A0A9P5KYB1"/>
<organism evidence="4 5">
    <name type="scientific">Penicillium crustosum</name>
    <name type="common">Blue mold fungus</name>
    <dbReference type="NCBI Taxonomy" id="36656"/>
    <lineage>
        <taxon>Eukaryota</taxon>
        <taxon>Fungi</taxon>
        <taxon>Dikarya</taxon>
        <taxon>Ascomycota</taxon>
        <taxon>Pezizomycotina</taxon>
        <taxon>Eurotiomycetes</taxon>
        <taxon>Eurotiomycetidae</taxon>
        <taxon>Eurotiales</taxon>
        <taxon>Aspergillaceae</taxon>
        <taxon>Penicillium</taxon>
    </lineage>
</organism>
<keyword evidence="1" id="KW-0677">Repeat</keyword>
<keyword evidence="5" id="KW-1185">Reference proteome</keyword>
<reference evidence="4" key="1">
    <citation type="submission" date="2020-02" db="EMBL/GenBank/DDBJ databases">
        <authorList>
            <person name="Lichtner F.J."/>
        </authorList>
    </citation>
    <scope>NUCLEOTIDE SEQUENCE</scope>
    <source>
        <strain evidence="4">G10</strain>
    </source>
</reference>
<dbReference type="Proteomes" id="UP000701341">
    <property type="component" value="Unassembled WGS sequence"/>
</dbReference>
<dbReference type="PANTHER" id="PTHR24189:SF50">
    <property type="entry name" value="ANKYRIN REPEAT AND SOCS BOX PROTEIN 2"/>
    <property type="match status" value="1"/>
</dbReference>
<evidence type="ECO:0000313" key="5">
    <source>
        <dbReference type="Proteomes" id="UP000701341"/>
    </source>
</evidence>
<dbReference type="Pfam" id="PF12796">
    <property type="entry name" value="Ank_2"/>
    <property type="match status" value="1"/>
</dbReference>
<dbReference type="OrthoDB" id="194358at2759"/>
<feature type="repeat" description="ANK" evidence="3">
    <location>
        <begin position="27"/>
        <end position="59"/>
    </location>
</feature>
<evidence type="ECO:0008006" key="6">
    <source>
        <dbReference type="Google" id="ProtNLM"/>
    </source>
</evidence>
<evidence type="ECO:0000256" key="3">
    <source>
        <dbReference type="PROSITE-ProRule" id="PRU00023"/>
    </source>
</evidence>
<dbReference type="Gene3D" id="1.25.40.20">
    <property type="entry name" value="Ankyrin repeat-containing domain"/>
    <property type="match status" value="1"/>
</dbReference>
<protein>
    <recommendedName>
        <fullName evidence="6">Ankyrin</fullName>
    </recommendedName>
</protein>
<dbReference type="PROSITE" id="PS50088">
    <property type="entry name" value="ANK_REPEAT"/>
    <property type="match status" value="2"/>
</dbReference>
<dbReference type="SMART" id="SM00248">
    <property type="entry name" value="ANK"/>
    <property type="match status" value="3"/>
</dbReference>
<dbReference type="InterPro" id="IPR002110">
    <property type="entry name" value="Ankyrin_rpt"/>
</dbReference>
<proteinExistence type="predicted"/>
<accession>A0A9P5KYB1</accession>
<dbReference type="PROSITE" id="PS50297">
    <property type="entry name" value="ANK_REP_REGION"/>
    <property type="match status" value="2"/>
</dbReference>
<feature type="repeat" description="ANK" evidence="3">
    <location>
        <begin position="66"/>
        <end position="98"/>
    </location>
</feature>
<evidence type="ECO:0000313" key="4">
    <source>
        <dbReference type="EMBL" id="KAF7524715.1"/>
    </source>
</evidence>
<name>A0A9P5KYB1_PENCR</name>
<dbReference type="PANTHER" id="PTHR24189">
    <property type="entry name" value="MYOTROPHIN"/>
    <property type="match status" value="1"/>
</dbReference>
<dbReference type="EMBL" id="JAAOZQ010000034">
    <property type="protein sequence ID" value="KAF7524715.1"/>
    <property type="molecule type" value="Genomic_DNA"/>
</dbReference>
<gene>
    <name evidence="4" type="ORF">PCG10_005517</name>
</gene>
<dbReference type="Pfam" id="PF13606">
    <property type="entry name" value="Ank_3"/>
    <property type="match status" value="1"/>
</dbReference>
<dbReference type="InterPro" id="IPR036770">
    <property type="entry name" value="Ankyrin_rpt-contain_sf"/>
</dbReference>
<dbReference type="SUPFAM" id="SSF48403">
    <property type="entry name" value="Ankyrin repeat"/>
    <property type="match status" value="1"/>
</dbReference>
<sequence>MEYGNIEQFKILLAVDSAVNALLQNSKGGPLLQTAVRSQKLEIVSLLLEAGVDVNEIHEPTDFFGPATTALHVAGEVGNMEMMKILLEAGARINALPTPKYPNTTLWHAVEGGNLEVANTVLVAGADVNSPPYEMAT</sequence>